<organism evidence="2 3">
    <name type="scientific">Bradyrhizobium iriomotense</name>
    <dbReference type="NCBI Taxonomy" id="441950"/>
    <lineage>
        <taxon>Bacteria</taxon>
        <taxon>Pseudomonadati</taxon>
        <taxon>Pseudomonadota</taxon>
        <taxon>Alphaproteobacteria</taxon>
        <taxon>Hyphomicrobiales</taxon>
        <taxon>Nitrobacteraceae</taxon>
        <taxon>Bradyrhizobium</taxon>
    </lineage>
</organism>
<feature type="transmembrane region" description="Helical" evidence="1">
    <location>
        <begin position="72"/>
        <end position="91"/>
    </location>
</feature>
<dbReference type="EMBL" id="BSOW01000028">
    <property type="protein sequence ID" value="GLR89758.1"/>
    <property type="molecule type" value="Genomic_DNA"/>
</dbReference>
<dbReference type="Proteomes" id="UP001156905">
    <property type="component" value="Unassembled WGS sequence"/>
</dbReference>
<keyword evidence="1" id="KW-0472">Membrane</keyword>
<evidence type="ECO:0000256" key="1">
    <source>
        <dbReference type="SAM" id="Phobius"/>
    </source>
</evidence>
<gene>
    <name evidence="2" type="ORF">GCM10007857_64720</name>
</gene>
<reference evidence="3" key="1">
    <citation type="journal article" date="2019" name="Int. J. Syst. Evol. Microbiol.">
        <title>The Global Catalogue of Microorganisms (GCM) 10K type strain sequencing project: providing services to taxonomists for standard genome sequencing and annotation.</title>
        <authorList>
            <consortium name="The Broad Institute Genomics Platform"/>
            <consortium name="The Broad Institute Genome Sequencing Center for Infectious Disease"/>
            <person name="Wu L."/>
            <person name="Ma J."/>
        </authorList>
    </citation>
    <scope>NUCLEOTIDE SEQUENCE [LARGE SCALE GENOMIC DNA]</scope>
    <source>
        <strain evidence="3">NBRC 102520</strain>
    </source>
</reference>
<dbReference type="RefSeq" id="WP_284272111.1">
    <property type="nucleotide sequence ID" value="NZ_BSOW01000028.1"/>
</dbReference>
<evidence type="ECO:0000313" key="3">
    <source>
        <dbReference type="Proteomes" id="UP001156905"/>
    </source>
</evidence>
<evidence type="ECO:0000313" key="2">
    <source>
        <dbReference type="EMBL" id="GLR89758.1"/>
    </source>
</evidence>
<keyword evidence="1" id="KW-0812">Transmembrane</keyword>
<name>A0ABQ6B6S0_9BRAD</name>
<accession>A0ABQ6B6S0</accession>
<keyword evidence="1" id="KW-1133">Transmembrane helix</keyword>
<comment type="caution">
    <text evidence="2">The sequence shown here is derived from an EMBL/GenBank/DDBJ whole genome shotgun (WGS) entry which is preliminary data.</text>
</comment>
<keyword evidence="3" id="KW-1185">Reference proteome</keyword>
<sequence>MSEQLRLVPPGVDFDPPAGDELMHCPMAAPAAAATVAFDRRSPFAGYTRLLTPEGGVLISYVDQNRSLRLTVARVAGWGVATGVGGWEIFFESSLSWLHSFAAFAALALIAGFIANLKIKVPHSVEIRPDCMIVDGEDVFLAEEIGDHWPALQMKDEDPDRMVISGICGTRRIEYMTANRLDKADSTPEVLAADLQAAIEQLWGRREVTFETAP</sequence>
<feature type="transmembrane region" description="Helical" evidence="1">
    <location>
        <begin position="97"/>
        <end position="117"/>
    </location>
</feature>
<protein>
    <submittedName>
        <fullName evidence="2">Uncharacterized protein</fullName>
    </submittedName>
</protein>
<proteinExistence type="predicted"/>